<dbReference type="SMART" id="SM00471">
    <property type="entry name" value="HDc"/>
    <property type="match status" value="1"/>
</dbReference>
<dbReference type="STRING" id="246786.GS18_0208990"/>
<dbReference type="PANTHER" id="PTHR33594">
    <property type="entry name" value="SUPERFAMILY HYDROLASE, PUTATIVE (AFU_ORTHOLOGUE AFUA_1G03035)-RELATED"/>
    <property type="match status" value="1"/>
</dbReference>
<name>A0A084H034_METID</name>
<protein>
    <submittedName>
        <fullName evidence="2">Phosphohydrolase</fullName>
    </submittedName>
</protein>
<evidence type="ECO:0000313" key="2">
    <source>
        <dbReference type="EMBL" id="KEZ52946.1"/>
    </source>
</evidence>
<dbReference type="InterPro" id="IPR006674">
    <property type="entry name" value="HD_domain"/>
</dbReference>
<feature type="domain" description="HD" evidence="1">
    <location>
        <begin position="24"/>
        <end position="125"/>
    </location>
</feature>
<dbReference type="InterPro" id="IPR003607">
    <property type="entry name" value="HD/PDEase_dom"/>
</dbReference>
<dbReference type="Pfam" id="PF01966">
    <property type="entry name" value="HD"/>
    <property type="match status" value="1"/>
</dbReference>
<sequence>MKEIIENIERTVKDRLKKEGTGHDWHHIERVRRTAVNLAKKYACSQSVVELSALLHDVIDEKLSDEIRMSTEEVAALLEREGLDQSSISDILAVITSISFKGGNREKVSSIEAQIVQDADRLDAMGAIGIARVFSYGGSKGSLIHDPDMPVRSSMTEKEYRSDRSTSINHFYEKLLKLKDLMNTEEGRVLALQRHQFMVAYLKQFYLEWEGPGRNS</sequence>
<dbReference type="GO" id="GO:0016787">
    <property type="term" value="F:hydrolase activity"/>
    <property type="evidence" value="ECO:0007669"/>
    <property type="project" value="UniProtKB-KW"/>
</dbReference>
<dbReference type="Proteomes" id="UP000028549">
    <property type="component" value="Unassembled WGS sequence"/>
</dbReference>
<keyword evidence="3" id="KW-1185">Reference proteome</keyword>
<evidence type="ECO:0000259" key="1">
    <source>
        <dbReference type="PROSITE" id="PS51831"/>
    </source>
</evidence>
<organism evidence="2 3">
    <name type="scientific">Metabacillus indicus</name>
    <name type="common">Bacillus indicus</name>
    <dbReference type="NCBI Taxonomy" id="246786"/>
    <lineage>
        <taxon>Bacteria</taxon>
        <taxon>Bacillati</taxon>
        <taxon>Bacillota</taxon>
        <taxon>Bacilli</taxon>
        <taxon>Bacillales</taxon>
        <taxon>Bacillaceae</taxon>
        <taxon>Metabacillus</taxon>
    </lineage>
</organism>
<gene>
    <name evidence="2" type="ORF">GS18_0208990</name>
</gene>
<dbReference type="PANTHER" id="PTHR33594:SF1">
    <property type="entry name" value="HD_PDEASE DOMAIN-CONTAINING PROTEIN"/>
    <property type="match status" value="1"/>
</dbReference>
<accession>A0A084H034</accession>
<dbReference type="RefSeq" id="WP_029565991.1">
    <property type="nucleotide sequence ID" value="NZ_JNVC02000004.1"/>
</dbReference>
<dbReference type="Gene3D" id="1.10.472.50">
    <property type="entry name" value="HD-domain/PDEase-like"/>
    <property type="match status" value="1"/>
</dbReference>
<dbReference type="EMBL" id="JNVC02000004">
    <property type="protein sequence ID" value="KEZ52946.1"/>
    <property type="molecule type" value="Genomic_DNA"/>
</dbReference>
<dbReference type="SUPFAM" id="SSF109604">
    <property type="entry name" value="HD-domain/PDEase-like"/>
    <property type="match status" value="1"/>
</dbReference>
<dbReference type="Gene3D" id="1.20.58.1910">
    <property type="match status" value="1"/>
</dbReference>
<comment type="caution">
    <text evidence="2">The sequence shown here is derived from an EMBL/GenBank/DDBJ whole genome shotgun (WGS) entry which is preliminary data.</text>
</comment>
<dbReference type="AlphaFoldDB" id="A0A084H034"/>
<dbReference type="CDD" id="cd00077">
    <property type="entry name" value="HDc"/>
    <property type="match status" value="1"/>
</dbReference>
<evidence type="ECO:0000313" key="3">
    <source>
        <dbReference type="Proteomes" id="UP000028549"/>
    </source>
</evidence>
<reference evidence="2 3" key="1">
    <citation type="journal article" date="2005" name="Int. J. Syst. Evol. Microbiol.">
        <title>Bacillus cibi sp. nov., isolated from jeotgal, a traditional Korean fermented seafood.</title>
        <authorList>
            <person name="Yoon J.H."/>
            <person name="Lee C.H."/>
            <person name="Oh T.K."/>
        </authorList>
    </citation>
    <scope>NUCLEOTIDE SEQUENCE [LARGE SCALE GENOMIC DNA]</scope>
    <source>
        <strain evidence="2 3">DSM 16189</strain>
    </source>
</reference>
<dbReference type="PROSITE" id="PS51831">
    <property type="entry name" value="HD"/>
    <property type="match status" value="1"/>
</dbReference>
<proteinExistence type="predicted"/>
<dbReference type="OrthoDB" id="9797344at2"/>